<evidence type="ECO:0000313" key="1">
    <source>
        <dbReference type="EMBL" id="AJG23791.1"/>
    </source>
</evidence>
<keyword evidence="2" id="KW-1185">Reference proteome</keyword>
<dbReference type="KEGG" id="cbw:RR42_s2209"/>
<proteinExistence type="predicted"/>
<dbReference type="Proteomes" id="UP000031843">
    <property type="component" value="Chromosome secondary"/>
</dbReference>
<reference evidence="1 2" key="1">
    <citation type="journal article" date="2015" name="Genome Announc.">
        <title>Complete Genome Sequence of Cupriavidus basilensis 4G11, Isolated from the Oak Ridge Field Research Center Site.</title>
        <authorList>
            <person name="Ray J."/>
            <person name="Waters R.J."/>
            <person name="Skerker J.M."/>
            <person name="Kuehl J.V."/>
            <person name="Price M.N."/>
            <person name="Huang J."/>
            <person name="Chakraborty R."/>
            <person name="Arkin A.P."/>
            <person name="Deutschbauer A."/>
        </authorList>
    </citation>
    <scope>NUCLEOTIDE SEQUENCE [LARGE SCALE GENOMIC DNA]</scope>
    <source>
        <strain evidence="1">4G11</strain>
    </source>
</reference>
<sequence length="88" mass="10114">MVSSLTGLRQAVTRTWSVVTTSFRPLPLGCLADACPACHLALRRYRSFSPDLDDIRYVIYQRSSRKISVLREVFRRRDAAIKPKNDDE</sequence>
<name>A0A0C4YT00_9BURK</name>
<protein>
    <submittedName>
        <fullName evidence="1">Uncharacterized protein</fullName>
    </submittedName>
</protein>
<evidence type="ECO:0000313" key="2">
    <source>
        <dbReference type="Proteomes" id="UP000031843"/>
    </source>
</evidence>
<accession>A0A0C4YT00</accession>
<dbReference type="EMBL" id="CP010537">
    <property type="protein sequence ID" value="AJG23791.1"/>
    <property type="molecule type" value="Genomic_DNA"/>
</dbReference>
<organism evidence="1 2">
    <name type="scientific">Cupriavidus basilensis</name>
    <dbReference type="NCBI Taxonomy" id="68895"/>
    <lineage>
        <taxon>Bacteria</taxon>
        <taxon>Pseudomonadati</taxon>
        <taxon>Pseudomonadota</taxon>
        <taxon>Betaproteobacteria</taxon>
        <taxon>Burkholderiales</taxon>
        <taxon>Burkholderiaceae</taxon>
        <taxon>Cupriavidus</taxon>
    </lineage>
</organism>
<gene>
    <name evidence="1" type="ORF">RR42_s2209</name>
</gene>
<dbReference type="AlphaFoldDB" id="A0A0C4YT00"/>
<dbReference type="STRING" id="68895.RR42_s2209"/>